<dbReference type="SMART" id="SM00025">
    <property type="entry name" value="Pumilio"/>
    <property type="match status" value="7"/>
</dbReference>
<feature type="repeat" description="Pumilio" evidence="2">
    <location>
        <begin position="288"/>
        <end position="323"/>
    </location>
</feature>
<dbReference type="InterPro" id="IPR033133">
    <property type="entry name" value="PUM-HD"/>
</dbReference>
<dbReference type="PROSITE" id="PS50302">
    <property type="entry name" value="PUM"/>
    <property type="match status" value="3"/>
</dbReference>
<organism evidence="5 6">
    <name type="scientific">Angomonas deanei</name>
    <dbReference type="NCBI Taxonomy" id="59799"/>
    <lineage>
        <taxon>Eukaryota</taxon>
        <taxon>Discoba</taxon>
        <taxon>Euglenozoa</taxon>
        <taxon>Kinetoplastea</taxon>
        <taxon>Metakinetoplastina</taxon>
        <taxon>Trypanosomatida</taxon>
        <taxon>Trypanosomatidae</taxon>
        <taxon>Strigomonadinae</taxon>
        <taxon>Angomonas</taxon>
    </lineage>
</organism>
<dbReference type="SUPFAM" id="SSF48371">
    <property type="entry name" value="ARM repeat"/>
    <property type="match status" value="1"/>
</dbReference>
<keyword evidence="6" id="KW-1185">Reference proteome</keyword>
<feature type="compositionally biased region" description="Polar residues" evidence="3">
    <location>
        <begin position="442"/>
        <end position="453"/>
    </location>
</feature>
<feature type="region of interest" description="Disordered" evidence="3">
    <location>
        <begin position="429"/>
        <end position="453"/>
    </location>
</feature>
<dbReference type="AlphaFoldDB" id="A0A7G2CM51"/>
<dbReference type="EMBL" id="LR877160">
    <property type="protein sequence ID" value="CAD2220137.1"/>
    <property type="molecule type" value="Genomic_DNA"/>
</dbReference>
<reference evidence="5 6" key="1">
    <citation type="submission" date="2020-08" db="EMBL/GenBank/DDBJ databases">
        <authorList>
            <person name="Newling K."/>
            <person name="Davey J."/>
            <person name="Forrester S."/>
        </authorList>
    </citation>
    <scope>NUCLEOTIDE SEQUENCE [LARGE SCALE GENOMIC DNA]</scope>
    <source>
        <strain evidence="6">Crithidia deanei Carvalho (ATCC PRA-265)</strain>
    </source>
</reference>
<dbReference type="Pfam" id="PF00806">
    <property type="entry name" value="PUF"/>
    <property type="match status" value="4"/>
</dbReference>
<dbReference type="GO" id="GO:0005737">
    <property type="term" value="C:cytoplasm"/>
    <property type="evidence" value="ECO:0007669"/>
    <property type="project" value="TreeGrafter"/>
</dbReference>
<feature type="domain" description="PUM-HD" evidence="4">
    <location>
        <begin position="77"/>
        <end position="447"/>
    </location>
</feature>
<feature type="compositionally biased region" description="Basic and acidic residues" evidence="3">
    <location>
        <begin position="431"/>
        <end position="441"/>
    </location>
</feature>
<proteinExistence type="predicted"/>
<dbReference type="OrthoDB" id="668540at2759"/>
<evidence type="ECO:0000313" key="5">
    <source>
        <dbReference type="EMBL" id="CAD2220137.1"/>
    </source>
</evidence>
<sequence length="453" mass="50691">MYDYNYYNGNYAPYSGGSNPSYGTYQKNKTGKGYNDHYYTRMVMSENAAPYTGRLADVAPRKNSHPISSHHSSNATSTSSGYTPAPKARVFTHNPYASLCPTSTDTSTTFDSQPMAPLVYADPQVYEDNNLLASNVTEQFLACVGSIPTTACTPRGRHLLSSVLSMQHVDKIDMILQELLPCLNTVILDPNGCNVVRQLLVYLTTPQVEVAVGYLQRETVLQMALASQHTRRVLQTIFEQHRSEAFTPLVAAMAEDAVQLACHQQGCIAVMRVIEHGTPSQKELLTHALLPALPSLTMDPYGNYVVQCILQNRDSHTNVAMLCAAYRGHWVRLCCHKFASNVMEKVIGLLPPEERAITIEDLVFNEKNLHRLLLDSYGNFVLQSIVSSSLTAEELWPVYQTIMDSIHLSPYGNKINAKLSAKYRELIGTPEPRRTGKERQNHYNNNQNARRER</sequence>
<dbReference type="InterPro" id="IPR011989">
    <property type="entry name" value="ARM-like"/>
</dbReference>
<feature type="repeat" description="Pumilio" evidence="2">
    <location>
        <begin position="252"/>
        <end position="287"/>
    </location>
</feature>
<feature type="compositionally biased region" description="Low complexity" evidence="3">
    <location>
        <begin position="65"/>
        <end position="80"/>
    </location>
</feature>
<evidence type="ECO:0000259" key="4">
    <source>
        <dbReference type="PROSITE" id="PS50303"/>
    </source>
</evidence>
<evidence type="ECO:0000256" key="1">
    <source>
        <dbReference type="ARBA" id="ARBA00022737"/>
    </source>
</evidence>
<dbReference type="GO" id="GO:0003729">
    <property type="term" value="F:mRNA binding"/>
    <property type="evidence" value="ECO:0007669"/>
    <property type="project" value="TreeGrafter"/>
</dbReference>
<accession>A0A7G2CM51</accession>
<feature type="repeat" description="Pumilio" evidence="2">
    <location>
        <begin position="361"/>
        <end position="404"/>
    </location>
</feature>
<dbReference type="InterPro" id="IPR016024">
    <property type="entry name" value="ARM-type_fold"/>
</dbReference>
<evidence type="ECO:0000256" key="3">
    <source>
        <dbReference type="SAM" id="MobiDB-lite"/>
    </source>
</evidence>
<evidence type="ECO:0000256" key="2">
    <source>
        <dbReference type="PROSITE-ProRule" id="PRU00317"/>
    </source>
</evidence>
<dbReference type="InterPro" id="IPR001313">
    <property type="entry name" value="Pumilio_RNA-bd_rpt"/>
</dbReference>
<dbReference type="GO" id="GO:0010608">
    <property type="term" value="P:post-transcriptional regulation of gene expression"/>
    <property type="evidence" value="ECO:0007669"/>
    <property type="project" value="TreeGrafter"/>
</dbReference>
<keyword evidence="1" id="KW-0677">Repeat</keyword>
<dbReference type="PROSITE" id="PS50303">
    <property type="entry name" value="PUM_HD"/>
    <property type="match status" value="1"/>
</dbReference>
<feature type="region of interest" description="Disordered" evidence="3">
    <location>
        <begin position="59"/>
        <end position="84"/>
    </location>
</feature>
<protein>
    <submittedName>
        <fullName evidence="5">Pumilio-family RNA binding repeat, putative</fullName>
    </submittedName>
</protein>
<dbReference type="VEuPathDB" id="TriTrypDB:ADEAN_000765200"/>
<dbReference type="Proteomes" id="UP000515908">
    <property type="component" value="Chromosome 16"/>
</dbReference>
<dbReference type="PANTHER" id="PTHR12537">
    <property type="entry name" value="RNA BINDING PROTEIN PUMILIO-RELATED"/>
    <property type="match status" value="1"/>
</dbReference>
<dbReference type="Gene3D" id="1.25.10.10">
    <property type="entry name" value="Leucine-rich Repeat Variant"/>
    <property type="match status" value="1"/>
</dbReference>
<evidence type="ECO:0000313" key="6">
    <source>
        <dbReference type="Proteomes" id="UP000515908"/>
    </source>
</evidence>
<dbReference type="PANTHER" id="PTHR12537:SF59">
    <property type="entry name" value="RNA BINDING PROTEIN 5, PUTATIVE-RELATED"/>
    <property type="match status" value="1"/>
</dbReference>
<gene>
    <name evidence="5" type="ORF">ADEAN_000765200</name>
</gene>
<name>A0A7G2CM51_9TRYP</name>